<evidence type="ECO:0000256" key="1">
    <source>
        <dbReference type="SAM" id="MobiDB-lite"/>
    </source>
</evidence>
<evidence type="ECO:0000313" key="2">
    <source>
        <dbReference type="EMBL" id="KAK7444533.1"/>
    </source>
</evidence>
<dbReference type="Proteomes" id="UP001498398">
    <property type="component" value="Unassembled WGS sequence"/>
</dbReference>
<gene>
    <name evidence="2" type="ORF">VKT23_015211</name>
</gene>
<feature type="compositionally biased region" description="Polar residues" evidence="1">
    <location>
        <begin position="7"/>
        <end position="17"/>
    </location>
</feature>
<dbReference type="EMBL" id="JBANRG010000050">
    <property type="protein sequence ID" value="KAK7444533.1"/>
    <property type="molecule type" value="Genomic_DNA"/>
</dbReference>
<accession>A0ABR1J2W2</accession>
<name>A0ABR1J2W2_9AGAR</name>
<evidence type="ECO:0000313" key="3">
    <source>
        <dbReference type="Proteomes" id="UP001498398"/>
    </source>
</evidence>
<comment type="caution">
    <text evidence="2">The sequence shown here is derived from an EMBL/GenBank/DDBJ whole genome shotgun (WGS) entry which is preliminary data.</text>
</comment>
<reference evidence="2 3" key="1">
    <citation type="submission" date="2024-01" db="EMBL/GenBank/DDBJ databases">
        <title>A draft genome for the cacao thread blight pathogen Marasmiellus scandens.</title>
        <authorList>
            <person name="Baruah I.K."/>
            <person name="Leung J."/>
            <person name="Bukari Y."/>
            <person name="Amoako-Attah I."/>
            <person name="Meinhardt L.W."/>
            <person name="Bailey B.A."/>
            <person name="Cohen S.P."/>
        </authorList>
    </citation>
    <scope>NUCLEOTIDE SEQUENCE [LARGE SCALE GENOMIC DNA]</scope>
    <source>
        <strain evidence="2 3">GH-19</strain>
    </source>
</reference>
<proteinExistence type="predicted"/>
<keyword evidence="3" id="KW-1185">Reference proteome</keyword>
<feature type="region of interest" description="Disordered" evidence="1">
    <location>
        <begin position="1"/>
        <end position="21"/>
    </location>
</feature>
<protein>
    <submittedName>
        <fullName evidence="2">Uncharacterized protein</fullName>
    </submittedName>
</protein>
<organism evidence="2 3">
    <name type="scientific">Marasmiellus scandens</name>
    <dbReference type="NCBI Taxonomy" id="2682957"/>
    <lineage>
        <taxon>Eukaryota</taxon>
        <taxon>Fungi</taxon>
        <taxon>Dikarya</taxon>
        <taxon>Basidiomycota</taxon>
        <taxon>Agaricomycotina</taxon>
        <taxon>Agaricomycetes</taxon>
        <taxon>Agaricomycetidae</taxon>
        <taxon>Agaricales</taxon>
        <taxon>Marasmiineae</taxon>
        <taxon>Omphalotaceae</taxon>
        <taxon>Marasmiellus</taxon>
    </lineage>
</organism>
<sequence length="156" mass="18057">MPAHASVFNSIPSSPTEQEPRPVQTGYLLACMKPSRLSRSLKIHDPESTVKCRLLLQMFPDLGFLLWCLKTSKTHTVSLSNSDTMTFKCSKCKVRQVDTRLSAEHRKILQHNYFQYLEEKEKAVKMTRFLEEMDEFIVNVSEFLSEVKESKEPLQT</sequence>